<name>A0AAV5TTS7_9BILA</name>
<feature type="non-terminal residue" evidence="2">
    <location>
        <position position="216"/>
    </location>
</feature>
<sequence>SLGWEDINHPWLTLWLQLHVYLVVLDECIDRLEEEAFVLGVHSSREEATLVLHHRLDRNVSGGVLGGAVHDVEREVGVQRVEVAAPAESMVHLEVGGARHDALGLIGRLDADVHLDGGAAATARLAAAADDALLLTRRRRRAALVAVSFAARIAVVLVDGGGVGAGGVGTRGHRTSVRRLGAFRLLALSGGAATVQIGQMQTLEGGREVALNGGGA</sequence>
<evidence type="ECO:0000313" key="2">
    <source>
        <dbReference type="EMBL" id="GMS97628.1"/>
    </source>
</evidence>
<protein>
    <submittedName>
        <fullName evidence="2">Uncharacterized protein</fullName>
    </submittedName>
</protein>
<reference evidence="2" key="1">
    <citation type="submission" date="2023-10" db="EMBL/GenBank/DDBJ databases">
        <title>Genome assembly of Pristionchus species.</title>
        <authorList>
            <person name="Yoshida K."/>
            <person name="Sommer R.J."/>
        </authorList>
    </citation>
    <scope>NUCLEOTIDE SEQUENCE</scope>
    <source>
        <strain evidence="2">RS0144</strain>
    </source>
</reference>
<keyword evidence="3" id="KW-1185">Reference proteome</keyword>
<accession>A0AAV5TTS7</accession>
<gene>
    <name evidence="2" type="ORF">PENTCL1PPCAC_19803</name>
</gene>
<dbReference type="AlphaFoldDB" id="A0AAV5TTS7"/>
<keyword evidence="1" id="KW-0732">Signal</keyword>
<dbReference type="Proteomes" id="UP001432027">
    <property type="component" value="Unassembled WGS sequence"/>
</dbReference>
<feature type="chain" id="PRO_5043944022" evidence="1">
    <location>
        <begin position="27"/>
        <end position="216"/>
    </location>
</feature>
<dbReference type="EMBL" id="BTSX01000004">
    <property type="protein sequence ID" value="GMS97628.1"/>
    <property type="molecule type" value="Genomic_DNA"/>
</dbReference>
<proteinExistence type="predicted"/>
<evidence type="ECO:0000313" key="3">
    <source>
        <dbReference type="Proteomes" id="UP001432027"/>
    </source>
</evidence>
<feature type="non-terminal residue" evidence="2">
    <location>
        <position position="1"/>
    </location>
</feature>
<comment type="caution">
    <text evidence="2">The sequence shown here is derived from an EMBL/GenBank/DDBJ whole genome shotgun (WGS) entry which is preliminary data.</text>
</comment>
<evidence type="ECO:0000256" key="1">
    <source>
        <dbReference type="SAM" id="SignalP"/>
    </source>
</evidence>
<feature type="signal peptide" evidence="1">
    <location>
        <begin position="1"/>
        <end position="26"/>
    </location>
</feature>
<organism evidence="2 3">
    <name type="scientific">Pristionchus entomophagus</name>
    <dbReference type="NCBI Taxonomy" id="358040"/>
    <lineage>
        <taxon>Eukaryota</taxon>
        <taxon>Metazoa</taxon>
        <taxon>Ecdysozoa</taxon>
        <taxon>Nematoda</taxon>
        <taxon>Chromadorea</taxon>
        <taxon>Rhabditida</taxon>
        <taxon>Rhabditina</taxon>
        <taxon>Diplogasteromorpha</taxon>
        <taxon>Diplogasteroidea</taxon>
        <taxon>Neodiplogasteridae</taxon>
        <taxon>Pristionchus</taxon>
    </lineage>
</organism>